<dbReference type="Proteomes" id="UP001056120">
    <property type="component" value="Linkage Group LG17"/>
</dbReference>
<reference evidence="2" key="1">
    <citation type="journal article" date="2022" name="Mol. Ecol. Resour.">
        <title>The genomes of chicory, endive, great burdock and yacon provide insights into Asteraceae palaeo-polyploidization history and plant inulin production.</title>
        <authorList>
            <person name="Fan W."/>
            <person name="Wang S."/>
            <person name="Wang H."/>
            <person name="Wang A."/>
            <person name="Jiang F."/>
            <person name="Liu H."/>
            <person name="Zhao H."/>
            <person name="Xu D."/>
            <person name="Zhang Y."/>
        </authorList>
    </citation>
    <scope>NUCLEOTIDE SEQUENCE [LARGE SCALE GENOMIC DNA]</scope>
    <source>
        <strain evidence="2">cv. Yunnan</strain>
    </source>
</reference>
<proteinExistence type="predicted"/>
<accession>A0ACB9ETW3</accession>
<gene>
    <name evidence="1" type="ORF">L1987_52284</name>
</gene>
<organism evidence="1 2">
    <name type="scientific">Smallanthus sonchifolius</name>
    <dbReference type="NCBI Taxonomy" id="185202"/>
    <lineage>
        <taxon>Eukaryota</taxon>
        <taxon>Viridiplantae</taxon>
        <taxon>Streptophyta</taxon>
        <taxon>Embryophyta</taxon>
        <taxon>Tracheophyta</taxon>
        <taxon>Spermatophyta</taxon>
        <taxon>Magnoliopsida</taxon>
        <taxon>eudicotyledons</taxon>
        <taxon>Gunneridae</taxon>
        <taxon>Pentapetalae</taxon>
        <taxon>asterids</taxon>
        <taxon>campanulids</taxon>
        <taxon>Asterales</taxon>
        <taxon>Asteraceae</taxon>
        <taxon>Asteroideae</taxon>
        <taxon>Heliantheae alliance</taxon>
        <taxon>Millerieae</taxon>
        <taxon>Smallanthus</taxon>
    </lineage>
</organism>
<dbReference type="EMBL" id="CM042034">
    <property type="protein sequence ID" value="KAI3761862.1"/>
    <property type="molecule type" value="Genomic_DNA"/>
</dbReference>
<name>A0ACB9ETW3_9ASTR</name>
<sequence>MMISNVISLIRSYFRPRATRANAYGFEDDKLCCVCLLRFAKARDEDTRVLACGHEFHNVCVDKWFEFSRKTCPICRFSVEAEEVKAQKCDELTEEMVIWFSSFHVGGYI</sequence>
<protein>
    <submittedName>
        <fullName evidence="1">Uncharacterized protein</fullName>
    </submittedName>
</protein>
<comment type="caution">
    <text evidence="1">The sequence shown here is derived from an EMBL/GenBank/DDBJ whole genome shotgun (WGS) entry which is preliminary data.</text>
</comment>
<reference evidence="1 2" key="2">
    <citation type="journal article" date="2022" name="Mol. Ecol. Resour.">
        <title>The genomes of chicory, endive, great burdock and yacon provide insights into Asteraceae paleo-polyploidization history and plant inulin production.</title>
        <authorList>
            <person name="Fan W."/>
            <person name="Wang S."/>
            <person name="Wang H."/>
            <person name="Wang A."/>
            <person name="Jiang F."/>
            <person name="Liu H."/>
            <person name="Zhao H."/>
            <person name="Xu D."/>
            <person name="Zhang Y."/>
        </authorList>
    </citation>
    <scope>NUCLEOTIDE SEQUENCE [LARGE SCALE GENOMIC DNA]</scope>
    <source>
        <strain evidence="2">cv. Yunnan</strain>
        <tissue evidence="1">Leaves</tissue>
    </source>
</reference>
<evidence type="ECO:0000313" key="1">
    <source>
        <dbReference type="EMBL" id="KAI3761862.1"/>
    </source>
</evidence>
<keyword evidence="2" id="KW-1185">Reference proteome</keyword>
<evidence type="ECO:0000313" key="2">
    <source>
        <dbReference type="Proteomes" id="UP001056120"/>
    </source>
</evidence>